<dbReference type="Proteomes" id="UP001242480">
    <property type="component" value="Unassembled WGS sequence"/>
</dbReference>
<dbReference type="SUPFAM" id="SSF51679">
    <property type="entry name" value="Bacterial luciferase-like"/>
    <property type="match status" value="1"/>
</dbReference>
<sequence length="351" mass="38810">MKLGLFNLMGLHDRNVSPISVMQTTIDAVKLADDFGFDVAWFAEHHFTNHSICPSSLLMIARCVAETRQIRLGSAVLVLPFYNPLRLVQEVAFAALVAGGRLVIGLGSGYQPYEFDRYRADIASKNEIMLEVWDLLEQGLTHGYVEHDGDHFQIEHTELPMRPLGFTLPEIFVAGSDPAVVARAAARGCTPFMSFGHRGLAAASAFRDRLAERWALGGGNPETMPLAVQRYIYITDDPTEAQHAALCVRDLARAAVNLNSLTPSKEGVFLRLMPLNDEPPLDDFMENAIIGPANQCAEKLQREIETLRPTHMSCFMGFAGIGRSQTLASMERFGYEVIPQLKGLVETRHAP</sequence>
<protein>
    <submittedName>
        <fullName evidence="4">Alkanesulfonate monooxygenase SsuD/methylene tetrahydromethanopterin reductase-like flavin-dependent oxidoreductase (Luciferase family)</fullName>
    </submittedName>
</protein>
<keyword evidence="5" id="KW-1185">Reference proteome</keyword>
<dbReference type="Pfam" id="PF00296">
    <property type="entry name" value="Bac_luciferase"/>
    <property type="match status" value="1"/>
</dbReference>
<name>A0ABU0JCW0_9HYPH</name>
<gene>
    <name evidence="4" type="ORF">QO011_005145</name>
</gene>
<evidence type="ECO:0000313" key="4">
    <source>
        <dbReference type="EMBL" id="MDQ0472116.1"/>
    </source>
</evidence>
<keyword evidence="2" id="KW-0503">Monooxygenase</keyword>
<comment type="caution">
    <text evidence="4">The sequence shown here is derived from an EMBL/GenBank/DDBJ whole genome shotgun (WGS) entry which is preliminary data.</text>
</comment>
<proteinExistence type="predicted"/>
<accession>A0ABU0JCW0</accession>
<dbReference type="InterPro" id="IPR011251">
    <property type="entry name" value="Luciferase-like_dom"/>
</dbReference>
<organism evidence="4 5">
    <name type="scientific">Labrys wisconsinensis</name>
    <dbReference type="NCBI Taxonomy" id="425677"/>
    <lineage>
        <taxon>Bacteria</taxon>
        <taxon>Pseudomonadati</taxon>
        <taxon>Pseudomonadota</taxon>
        <taxon>Alphaproteobacteria</taxon>
        <taxon>Hyphomicrobiales</taxon>
        <taxon>Xanthobacteraceae</taxon>
        <taxon>Labrys</taxon>
    </lineage>
</organism>
<feature type="domain" description="Luciferase-like" evidence="3">
    <location>
        <begin position="1"/>
        <end position="302"/>
    </location>
</feature>
<evidence type="ECO:0000256" key="1">
    <source>
        <dbReference type="ARBA" id="ARBA00023002"/>
    </source>
</evidence>
<reference evidence="4 5" key="1">
    <citation type="submission" date="2023-07" db="EMBL/GenBank/DDBJ databases">
        <title>Genomic Encyclopedia of Type Strains, Phase IV (KMG-IV): sequencing the most valuable type-strain genomes for metagenomic binning, comparative biology and taxonomic classification.</title>
        <authorList>
            <person name="Goeker M."/>
        </authorList>
    </citation>
    <scope>NUCLEOTIDE SEQUENCE [LARGE SCALE GENOMIC DNA]</scope>
    <source>
        <strain evidence="4 5">DSM 19619</strain>
    </source>
</reference>
<dbReference type="InterPro" id="IPR036661">
    <property type="entry name" value="Luciferase-like_sf"/>
</dbReference>
<dbReference type="PANTHER" id="PTHR30137">
    <property type="entry name" value="LUCIFERASE-LIKE MONOOXYGENASE"/>
    <property type="match status" value="1"/>
</dbReference>
<dbReference type="Gene3D" id="3.20.20.30">
    <property type="entry name" value="Luciferase-like domain"/>
    <property type="match status" value="1"/>
</dbReference>
<dbReference type="RefSeq" id="WP_307278405.1">
    <property type="nucleotide sequence ID" value="NZ_JAUSVX010000011.1"/>
</dbReference>
<dbReference type="InterPro" id="IPR050766">
    <property type="entry name" value="Bact_Lucif_Oxidored"/>
</dbReference>
<evidence type="ECO:0000256" key="2">
    <source>
        <dbReference type="ARBA" id="ARBA00023033"/>
    </source>
</evidence>
<evidence type="ECO:0000259" key="3">
    <source>
        <dbReference type="Pfam" id="PF00296"/>
    </source>
</evidence>
<dbReference type="EMBL" id="JAUSVX010000011">
    <property type="protein sequence ID" value="MDQ0472116.1"/>
    <property type="molecule type" value="Genomic_DNA"/>
</dbReference>
<evidence type="ECO:0000313" key="5">
    <source>
        <dbReference type="Proteomes" id="UP001242480"/>
    </source>
</evidence>
<dbReference type="PANTHER" id="PTHR30137:SF8">
    <property type="entry name" value="BLR5498 PROTEIN"/>
    <property type="match status" value="1"/>
</dbReference>
<keyword evidence="1" id="KW-0560">Oxidoreductase</keyword>